<sequence length="136" mass="14845">MDLHNDNVDAPDVGQWDKKCNRTWATSGLVIRRIHHFATFESRAVRAEAIVFLTVCCLVVVRGQFFDGFDSSFRGFGGGLDSPLQATRDPRQNPGPVVFPPAPPDNGETSGVVVGASGYGFVPPGSRFSSQYFTFF</sequence>
<accession>A0AA38IZA1</accession>
<reference evidence="2" key="1">
    <citation type="journal article" date="2023" name="G3 (Bethesda)">
        <title>Whole genome assemblies of Zophobas morio and Tenebrio molitor.</title>
        <authorList>
            <person name="Kaur S."/>
            <person name="Stinson S.A."/>
            <person name="diCenzo G.C."/>
        </authorList>
    </citation>
    <scope>NUCLEOTIDE SEQUENCE</scope>
    <source>
        <strain evidence="2">QUZm001</strain>
    </source>
</reference>
<comment type="caution">
    <text evidence="2">The sequence shown here is derived from an EMBL/GenBank/DDBJ whole genome shotgun (WGS) entry which is preliminary data.</text>
</comment>
<keyword evidence="3" id="KW-1185">Reference proteome</keyword>
<gene>
    <name evidence="2" type="ORF">Zmor_000516</name>
</gene>
<evidence type="ECO:0000313" key="2">
    <source>
        <dbReference type="EMBL" id="KAJ3664990.1"/>
    </source>
</evidence>
<feature type="region of interest" description="Disordered" evidence="1">
    <location>
        <begin position="80"/>
        <end position="104"/>
    </location>
</feature>
<dbReference type="AlphaFoldDB" id="A0AA38IZA1"/>
<dbReference type="Proteomes" id="UP001168821">
    <property type="component" value="Unassembled WGS sequence"/>
</dbReference>
<organism evidence="2 3">
    <name type="scientific">Zophobas morio</name>
    <dbReference type="NCBI Taxonomy" id="2755281"/>
    <lineage>
        <taxon>Eukaryota</taxon>
        <taxon>Metazoa</taxon>
        <taxon>Ecdysozoa</taxon>
        <taxon>Arthropoda</taxon>
        <taxon>Hexapoda</taxon>
        <taxon>Insecta</taxon>
        <taxon>Pterygota</taxon>
        <taxon>Neoptera</taxon>
        <taxon>Endopterygota</taxon>
        <taxon>Coleoptera</taxon>
        <taxon>Polyphaga</taxon>
        <taxon>Cucujiformia</taxon>
        <taxon>Tenebrionidae</taxon>
        <taxon>Zophobas</taxon>
    </lineage>
</organism>
<evidence type="ECO:0000256" key="1">
    <source>
        <dbReference type="SAM" id="MobiDB-lite"/>
    </source>
</evidence>
<proteinExistence type="predicted"/>
<protein>
    <submittedName>
        <fullName evidence="2">Uncharacterized protein</fullName>
    </submittedName>
</protein>
<name>A0AA38IZA1_9CUCU</name>
<evidence type="ECO:0000313" key="3">
    <source>
        <dbReference type="Proteomes" id="UP001168821"/>
    </source>
</evidence>
<dbReference type="EMBL" id="JALNTZ010000001">
    <property type="protein sequence ID" value="KAJ3664990.1"/>
    <property type="molecule type" value="Genomic_DNA"/>
</dbReference>